<evidence type="ECO:0000256" key="1">
    <source>
        <dbReference type="SAM" id="MobiDB-lite"/>
    </source>
</evidence>
<accession>A0A8J2SZP0</accession>
<dbReference type="Pfam" id="PF15711">
    <property type="entry name" value="ILEI"/>
    <property type="match status" value="1"/>
</dbReference>
<proteinExistence type="predicted"/>
<comment type="caution">
    <text evidence="3">The sequence shown here is derived from an EMBL/GenBank/DDBJ whole genome shotgun (WGS) entry which is preliminary data.</text>
</comment>
<sequence length="679" mass="74046">MASRPSRASRASAPKYDDGQSNDGSEFEKESSSESEEEEEEEVIVESDDEPQKKRKSSSRKPAPKKARTEYTIEEHEKGSVNRPTENTITSTGAFNGEFAFALGTVCSVLCEKTNRWVTGHVIMFHRGGVTTKYAVKAVRVLFEKAQNGGKTHYQDCDVTTEKEADKRLVRLDLPKREVRLWTSGSPCMRACDLGHAAASKEKPLDPSRGFGASAEAAARAAQKKDFTYQGKGSEGLAKAEQEATKRLSSKPSQADVEACLKLLGDSWPTQERPNVTPDGKAVQGMCLGAVFVLGGVGMAVSQVSSAYPNLCKLITGWVKTSLPEDFPFSSLQINYNYAARKHVDGNNIGPSYIRSLGKHTGGELWTADAFVEATDEDTGEKYVKGGGGQQVLSCSGGWKLFNGNAEHYTKPYQGTRISFIAFSHNAYNKLSTRVASKLKELGFTAASDDGVDLPYFAKYRIDKSEFTPDENSKYFAYQKKRAVELPPPTKPNRISIECYGLTMARGGGWIGYCDASGKQTVHELTPNMTGFHVLELDVHATKGISLINAFVDRKRFDIYGKTDLEVDRFSSFVKKLPAGRVVAIAITDTAVAAKRPPSDKLYDALRLLGAPAQMEKIGYRFPFAFLGVKGGTGHLLMDKTKFLLRIDAALGANGVISDVTTEKTDVTAKVILASAGKK</sequence>
<evidence type="ECO:0000313" key="4">
    <source>
        <dbReference type="Proteomes" id="UP000789595"/>
    </source>
</evidence>
<reference evidence="3" key="1">
    <citation type="submission" date="2021-11" db="EMBL/GenBank/DDBJ databases">
        <authorList>
            <consortium name="Genoscope - CEA"/>
            <person name="William W."/>
        </authorList>
    </citation>
    <scope>NUCLEOTIDE SEQUENCE</scope>
</reference>
<feature type="compositionally biased region" description="Basic residues" evidence="1">
    <location>
        <begin position="53"/>
        <end position="66"/>
    </location>
</feature>
<feature type="region of interest" description="Disordered" evidence="1">
    <location>
        <begin position="1"/>
        <end position="88"/>
    </location>
</feature>
<evidence type="ECO:0000313" key="3">
    <source>
        <dbReference type="EMBL" id="CAH0376249.1"/>
    </source>
</evidence>
<feature type="compositionally biased region" description="Basic and acidic residues" evidence="1">
    <location>
        <begin position="67"/>
        <end position="80"/>
    </location>
</feature>
<dbReference type="OrthoDB" id="407145at2759"/>
<name>A0A8J2SZP0_9STRA</name>
<dbReference type="Proteomes" id="UP000789595">
    <property type="component" value="Unassembled WGS sequence"/>
</dbReference>
<evidence type="ECO:0000259" key="2">
    <source>
        <dbReference type="Pfam" id="PF15711"/>
    </source>
</evidence>
<dbReference type="EMBL" id="CAKKNE010000005">
    <property type="protein sequence ID" value="CAH0376249.1"/>
    <property type="molecule type" value="Genomic_DNA"/>
</dbReference>
<keyword evidence="4" id="KW-1185">Reference proteome</keyword>
<dbReference type="InterPro" id="IPR039477">
    <property type="entry name" value="ILEI/PANDER_dom"/>
</dbReference>
<organism evidence="3 4">
    <name type="scientific">Pelagomonas calceolata</name>
    <dbReference type="NCBI Taxonomy" id="35677"/>
    <lineage>
        <taxon>Eukaryota</taxon>
        <taxon>Sar</taxon>
        <taxon>Stramenopiles</taxon>
        <taxon>Ochrophyta</taxon>
        <taxon>Pelagophyceae</taxon>
        <taxon>Pelagomonadales</taxon>
        <taxon>Pelagomonadaceae</taxon>
        <taxon>Pelagomonas</taxon>
    </lineage>
</organism>
<feature type="domain" description="ILEI/PANDER" evidence="2">
    <location>
        <begin position="550"/>
        <end position="632"/>
    </location>
</feature>
<protein>
    <recommendedName>
        <fullName evidence="2">ILEI/PANDER domain-containing protein</fullName>
    </recommendedName>
</protein>
<dbReference type="AlphaFoldDB" id="A0A8J2SZP0"/>
<feature type="compositionally biased region" description="Low complexity" evidence="1">
    <location>
        <begin position="1"/>
        <end position="14"/>
    </location>
</feature>
<gene>
    <name evidence="3" type="ORF">PECAL_5P08150</name>
</gene>
<feature type="compositionally biased region" description="Acidic residues" evidence="1">
    <location>
        <begin position="33"/>
        <end position="49"/>
    </location>
</feature>